<keyword evidence="3" id="KW-1185">Reference proteome</keyword>
<dbReference type="Proteomes" id="UP001516400">
    <property type="component" value="Unassembled WGS sequence"/>
</dbReference>
<gene>
    <name evidence="2" type="ORF">HHI36_010145</name>
</gene>
<name>A0ABD2MHY6_9CUCU</name>
<proteinExistence type="predicted"/>
<reference evidence="2 3" key="1">
    <citation type="journal article" date="2021" name="BMC Biol.">
        <title>Horizontally acquired antibacterial genes associated with adaptive radiation of ladybird beetles.</title>
        <authorList>
            <person name="Li H.S."/>
            <person name="Tang X.F."/>
            <person name="Huang Y.H."/>
            <person name="Xu Z.Y."/>
            <person name="Chen M.L."/>
            <person name="Du X.Y."/>
            <person name="Qiu B.Y."/>
            <person name="Chen P.T."/>
            <person name="Zhang W."/>
            <person name="Slipinski A."/>
            <person name="Escalona H.E."/>
            <person name="Waterhouse R.M."/>
            <person name="Zwick A."/>
            <person name="Pang H."/>
        </authorList>
    </citation>
    <scope>NUCLEOTIDE SEQUENCE [LARGE SCALE GENOMIC DNA]</scope>
    <source>
        <strain evidence="2">SYSU2018</strain>
    </source>
</reference>
<evidence type="ECO:0000313" key="3">
    <source>
        <dbReference type="Proteomes" id="UP001516400"/>
    </source>
</evidence>
<protein>
    <submittedName>
        <fullName evidence="2">Uncharacterized protein</fullName>
    </submittedName>
</protein>
<evidence type="ECO:0000313" key="2">
    <source>
        <dbReference type="EMBL" id="KAL3265958.1"/>
    </source>
</evidence>
<dbReference type="EMBL" id="JABFTP020000001">
    <property type="protein sequence ID" value="KAL3265958.1"/>
    <property type="molecule type" value="Genomic_DNA"/>
</dbReference>
<dbReference type="AlphaFoldDB" id="A0ABD2MHY6"/>
<evidence type="ECO:0000256" key="1">
    <source>
        <dbReference type="SAM" id="MobiDB-lite"/>
    </source>
</evidence>
<organism evidence="2 3">
    <name type="scientific">Cryptolaemus montrouzieri</name>
    <dbReference type="NCBI Taxonomy" id="559131"/>
    <lineage>
        <taxon>Eukaryota</taxon>
        <taxon>Metazoa</taxon>
        <taxon>Ecdysozoa</taxon>
        <taxon>Arthropoda</taxon>
        <taxon>Hexapoda</taxon>
        <taxon>Insecta</taxon>
        <taxon>Pterygota</taxon>
        <taxon>Neoptera</taxon>
        <taxon>Endopterygota</taxon>
        <taxon>Coleoptera</taxon>
        <taxon>Polyphaga</taxon>
        <taxon>Cucujiformia</taxon>
        <taxon>Coccinelloidea</taxon>
        <taxon>Coccinellidae</taxon>
        <taxon>Scymninae</taxon>
        <taxon>Scymnini</taxon>
        <taxon>Cryptolaemus</taxon>
    </lineage>
</organism>
<feature type="compositionally biased region" description="Basic and acidic residues" evidence="1">
    <location>
        <begin position="14"/>
        <end position="25"/>
    </location>
</feature>
<accession>A0ABD2MHY6</accession>
<sequence>MTGMNWKNPTLRMRKNEESTRHNDLDFDLDVELSTDESDGEYVPSPPQYYFGKMTRAYRNAFKWTSAEPPTNVRKSAHNILKTGTHHGITTTVSALGPEPEEIKIWTILFTDDMFADITQWTNENIEY</sequence>
<comment type="caution">
    <text evidence="2">The sequence shown here is derived from an EMBL/GenBank/DDBJ whole genome shotgun (WGS) entry which is preliminary data.</text>
</comment>
<feature type="region of interest" description="Disordered" evidence="1">
    <location>
        <begin position="1"/>
        <end position="25"/>
    </location>
</feature>